<evidence type="ECO:0008006" key="4">
    <source>
        <dbReference type="Google" id="ProtNLM"/>
    </source>
</evidence>
<organism evidence="2 3">
    <name type="scientific">Pseudonocardia eucalypti</name>
    <dbReference type="NCBI Taxonomy" id="648755"/>
    <lineage>
        <taxon>Bacteria</taxon>
        <taxon>Bacillati</taxon>
        <taxon>Actinomycetota</taxon>
        <taxon>Actinomycetes</taxon>
        <taxon>Pseudonocardiales</taxon>
        <taxon>Pseudonocardiaceae</taxon>
        <taxon>Pseudonocardia</taxon>
    </lineage>
</organism>
<evidence type="ECO:0000313" key="3">
    <source>
        <dbReference type="Proteomes" id="UP001428817"/>
    </source>
</evidence>
<dbReference type="EMBL" id="BAABJP010000019">
    <property type="protein sequence ID" value="GAA5159592.1"/>
    <property type="molecule type" value="Genomic_DNA"/>
</dbReference>
<sequence>MANQSTVIAVAMVAHMAASSGVTTLKWLCRPRRTWATMTTYSITRVIAMTVADHLASRLLGR</sequence>
<dbReference type="Proteomes" id="UP001428817">
    <property type="component" value="Unassembled WGS sequence"/>
</dbReference>
<accession>A0ABP9QCH0</accession>
<reference evidence="3" key="1">
    <citation type="journal article" date="2019" name="Int. J. Syst. Evol. Microbiol.">
        <title>The Global Catalogue of Microorganisms (GCM) 10K type strain sequencing project: providing services to taxonomists for standard genome sequencing and annotation.</title>
        <authorList>
            <consortium name="The Broad Institute Genomics Platform"/>
            <consortium name="The Broad Institute Genome Sequencing Center for Infectious Disease"/>
            <person name="Wu L."/>
            <person name="Ma J."/>
        </authorList>
    </citation>
    <scope>NUCLEOTIDE SEQUENCE [LARGE SCALE GENOMIC DNA]</scope>
    <source>
        <strain evidence="3">JCM 18303</strain>
    </source>
</reference>
<evidence type="ECO:0000313" key="2">
    <source>
        <dbReference type="EMBL" id="GAA5159592.1"/>
    </source>
</evidence>
<feature type="transmembrane region" description="Helical" evidence="1">
    <location>
        <begin position="6"/>
        <end position="28"/>
    </location>
</feature>
<comment type="caution">
    <text evidence="2">The sequence shown here is derived from an EMBL/GenBank/DDBJ whole genome shotgun (WGS) entry which is preliminary data.</text>
</comment>
<keyword evidence="1" id="KW-1133">Transmembrane helix</keyword>
<keyword evidence="1" id="KW-0812">Transmembrane</keyword>
<protein>
    <recommendedName>
        <fullName evidence="4">Secreted protein</fullName>
    </recommendedName>
</protein>
<keyword evidence="3" id="KW-1185">Reference proteome</keyword>
<evidence type="ECO:0000256" key="1">
    <source>
        <dbReference type="SAM" id="Phobius"/>
    </source>
</evidence>
<name>A0ABP9QCH0_9PSEU</name>
<gene>
    <name evidence="2" type="ORF">GCM10023321_40950</name>
</gene>
<keyword evidence="1" id="KW-0472">Membrane</keyword>
<proteinExistence type="predicted"/>